<reference evidence="3" key="1">
    <citation type="journal article" date="2023" name="PLoS Negl. Trop. Dis.">
        <title>A genome sequence for Biomphalaria pfeifferi, the major vector snail for the human-infecting parasite Schistosoma mansoni.</title>
        <authorList>
            <person name="Bu L."/>
            <person name="Lu L."/>
            <person name="Laidemitt M.R."/>
            <person name="Zhang S.M."/>
            <person name="Mutuku M."/>
            <person name="Mkoji G."/>
            <person name="Steinauer M."/>
            <person name="Loker E.S."/>
        </authorList>
    </citation>
    <scope>NUCLEOTIDE SEQUENCE</scope>
    <source>
        <strain evidence="3">KasaAsao</strain>
    </source>
</reference>
<dbReference type="InterPro" id="IPR050951">
    <property type="entry name" value="Retrovirus_Pol_polyprotein"/>
</dbReference>
<gene>
    <name evidence="3" type="ORF">Bpfe_028016</name>
</gene>
<dbReference type="GO" id="GO:0003676">
    <property type="term" value="F:nucleic acid binding"/>
    <property type="evidence" value="ECO:0007669"/>
    <property type="project" value="InterPro"/>
</dbReference>
<dbReference type="EMBL" id="JASAOG010000238">
    <property type="protein sequence ID" value="KAK0042565.1"/>
    <property type="molecule type" value="Genomic_DNA"/>
</dbReference>
<dbReference type="FunFam" id="1.10.340.70:FF:000001">
    <property type="entry name" value="Retrovirus-related Pol polyprotein from transposon gypsy-like Protein"/>
    <property type="match status" value="1"/>
</dbReference>
<evidence type="ECO:0000313" key="3">
    <source>
        <dbReference type="EMBL" id="KAK0042565.1"/>
    </source>
</evidence>
<accession>A0AAD8AUA0</accession>
<proteinExistence type="predicted"/>
<name>A0AAD8AUA0_BIOPF</name>
<dbReference type="PANTHER" id="PTHR37984">
    <property type="entry name" value="PROTEIN CBG26694"/>
    <property type="match status" value="1"/>
</dbReference>
<feature type="compositionally biased region" description="Basic and acidic residues" evidence="1">
    <location>
        <begin position="39"/>
        <end position="56"/>
    </location>
</feature>
<keyword evidence="4" id="KW-1185">Reference proteome</keyword>
<feature type="region of interest" description="Disordered" evidence="1">
    <location>
        <begin position="39"/>
        <end position="58"/>
    </location>
</feature>
<dbReference type="PANTHER" id="PTHR37984:SF15">
    <property type="entry name" value="INTEGRASE CATALYTIC DOMAIN-CONTAINING PROTEIN"/>
    <property type="match status" value="1"/>
</dbReference>
<evidence type="ECO:0000313" key="4">
    <source>
        <dbReference type="Proteomes" id="UP001233172"/>
    </source>
</evidence>
<evidence type="ECO:0000256" key="1">
    <source>
        <dbReference type="SAM" id="MobiDB-lite"/>
    </source>
</evidence>
<organism evidence="3 4">
    <name type="scientific">Biomphalaria pfeifferi</name>
    <name type="common">Bloodfluke planorb</name>
    <name type="synonym">Freshwater snail</name>
    <dbReference type="NCBI Taxonomy" id="112525"/>
    <lineage>
        <taxon>Eukaryota</taxon>
        <taxon>Metazoa</taxon>
        <taxon>Spiralia</taxon>
        <taxon>Lophotrochozoa</taxon>
        <taxon>Mollusca</taxon>
        <taxon>Gastropoda</taxon>
        <taxon>Heterobranchia</taxon>
        <taxon>Euthyneura</taxon>
        <taxon>Panpulmonata</taxon>
        <taxon>Hygrophila</taxon>
        <taxon>Lymnaeoidea</taxon>
        <taxon>Planorbidae</taxon>
        <taxon>Biomphalaria</taxon>
    </lineage>
</organism>
<dbReference type="Gene3D" id="3.30.420.10">
    <property type="entry name" value="Ribonuclease H-like superfamily/Ribonuclease H"/>
    <property type="match status" value="1"/>
</dbReference>
<dbReference type="InterPro" id="IPR041588">
    <property type="entry name" value="Integrase_H2C2"/>
</dbReference>
<reference evidence="3" key="2">
    <citation type="submission" date="2023-04" db="EMBL/GenBank/DDBJ databases">
        <authorList>
            <person name="Bu L."/>
            <person name="Lu L."/>
            <person name="Laidemitt M.R."/>
            <person name="Zhang S.M."/>
            <person name="Mutuku M."/>
            <person name="Mkoji G."/>
            <person name="Steinauer M."/>
            <person name="Loker E.S."/>
        </authorList>
    </citation>
    <scope>NUCLEOTIDE SEQUENCE</scope>
    <source>
        <strain evidence="3">KasaAsao</strain>
        <tissue evidence="3">Whole Snail</tissue>
    </source>
</reference>
<protein>
    <recommendedName>
        <fullName evidence="2">Integrase zinc-binding domain-containing protein</fullName>
    </recommendedName>
</protein>
<dbReference type="Pfam" id="PF17921">
    <property type="entry name" value="Integrase_H2C2"/>
    <property type="match status" value="1"/>
</dbReference>
<feature type="domain" description="Integrase zinc-binding" evidence="2">
    <location>
        <begin position="203"/>
        <end position="262"/>
    </location>
</feature>
<evidence type="ECO:0000259" key="2">
    <source>
        <dbReference type="Pfam" id="PF17921"/>
    </source>
</evidence>
<dbReference type="InterPro" id="IPR036397">
    <property type="entry name" value="RNaseH_sf"/>
</dbReference>
<dbReference type="AlphaFoldDB" id="A0AAD8AUA0"/>
<dbReference type="Gene3D" id="1.10.340.70">
    <property type="match status" value="1"/>
</dbReference>
<sequence>MVEQLRECMTPDLRIFIDESSVTTPQEIVSYSDRFLAAHREQKPKASDQTPREEKQAISPTPKTLLITKMIRARYRQRRCNKRPLIRPHTRLSLRLLGNSKKPALPTTSILNATPSAVPPSEPVIAASVTTRAQTPDESPEEVPNTLPKEYREAQRNDPSLSRLFAIVDEGRPQTGKSIFFCKAGLLYRRHGNKDCGRSQVVVPKQFRTQVLQTGHSSSLSAHQGQGATISRISYYYFWPGMANDIRWYVAFCPQCQRMSPRCHVLPVPLGKTPFKRVSVDIVGPLPRTKKRNAYILCVVCEASRWPENRSQFTGEFNEGSL</sequence>
<dbReference type="Proteomes" id="UP001233172">
    <property type="component" value="Unassembled WGS sequence"/>
</dbReference>
<comment type="caution">
    <text evidence="3">The sequence shown here is derived from an EMBL/GenBank/DDBJ whole genome shotgun (WGS) entry which is preliminary data.</text>
</comment>